<dbReference type="InterPro" id="IPR051161">
    <property type="entry name" value="Mannose-6P_isomerase_type2"/>
</dbReference>
<protein>
    <recommendedName>
        <fullName evidence="2">mannose-1-phosphate guanylyltransferase</fullName>
        <ecNumber evidence="2">2.7.7.13</ecNumber>
    </recommendedName>
</protein>
<keyword evidence="11" id="KW-1185">Reference proteome</keyword>
<evidence type="ECO:0000256" key="7">
    <source>
        <dbReference type="ARBA" id="ARBA00047343"/>
    </source>
</evidence>
<dbReference type="InterPro" id="IPR049577">
    <property type="entry name" value="GMPP_N"/>
</dbReference>
<keyword evidence="6" id="KW-0342">GTP-binding</keyword>
<dbReference type="Pfam" id="PF22640">
    <property type="entry name" value="ManC_GMP_beta-helix"/>
    <property type="match status" value="1"/>
</dbReference>
<dbReference type="SUPFAM" id="SSF159283">
    <property type="entry name" value="Guanosine diphospho-D-mannose pyrophosphorylase/mannose-6-phosphate isomerase linker domain"/>
    <property type="match status" value="1"/>
</dbReference>
<feature type="domain" description="Nucleotidyl transferase" evidence="8">
    <location>
        <begin position="7"/>
        <end position="286"/>
    </location>
</feature>
<dbReference type="EC" id="2.7.7.13" evidence="2"/>
<dbReference type="OrthoDB" id="9806359at2"/>
<evidence type="ECO:0000256" key="3">
    <source>
        <dbReference type="ARBA" id="ARBA00022679"/>
    </source>
</evidence>
<dbReference type="GO" id="GO:0009298">
    <property type="term" value="P:GDP-mannose biosynthetic process"/>
    <property type="evidence" value="ECO:0007669"/>
    <property type="project" value="TreeGrafter"/>
</dbReference>
<evidence type="ECO:0000256" key="6">
    <source>
        <dbReference type="ARBA" id="ARBA00023134"/>
    </source>
</evidence>
<sequence>MNKNYYAVIMAGGIGSRFWPMSTKQFPKQFHDILGTGTSLIQQTSKRFEQIIPSENILIATHKDYQTLVKKHLPNIPTSNILLEPAMRNTAPCILYSALKIYNQNPDGIMIVAPSDHLIENESAFIDNIKTSLKFCDDNDVLVTLGIKPTFPNTGYGYIKYIDSEETIKKVNSFTEKPNLEKAQEFLNDGRYLWNAGIFVWSVKSILQQFQLNLPKMFALFNSENSIYNTSLEVDFINTIYETSENISIDFGIMEKATNVFVLPATFVWNDLGTWLSLYENLEKDKNKNATVGGQVIYNNANNNIVRTQNHKKVVIQGLNDYIVIEENDILLICPKNNEQEIKTIREQVKNKFGDNFV</sequence>
<dbReference type="PANTHER" id="PTHR46390">
    <property type="entry name" value="MANNOSE-1-PHOSPHATE GUANYLYLTRANSFERASE"/>
    <property type="match status" value="1"/>
</dbReference>
<dbReference type="Proteomes" id="UP000199312">
    <property type="component" value="Unassembled WGS sequence"/>
</dbReference>
<dbReference type="InterPro" id="IPR054566">
    <property type="entry name" value="ManC/GMP-like_b-helix"/>
</dbReference>
<dbReference type="GO" id="GO:0004475">
    <property type="term" value="F:mannose-1-phosphate guanylyltransferase (GTP) activity"/>
    <property type="evidence" value="ECO:0007669"/>
    <property type="project" value="UniProtKB-EC"/>
</dbReference>
<keyword evidence="3 10" id="KW-0808">Transferase</keyword>
<accession>A0A1I6S407</accession>
<dbReference type="AlphaFoldDB" id="A0A1I6S407"/>
<proteinExistence type="inferred from homology"/>
<keyword evidence="5" id="KW-0547">Nucleotide-binding</keyword>
<dbReference type="InterPro" id="IPR005835">
    <property type="entry name" value="NTP_transferase_dom"/>
</dbReference>
<dbReference type="GO" id="GO:0005525">
    <property type="term" value="F:GTP binding"/>
    <property type="evidence" value="ECO:0007669"/>
    <property type="project" value="UniProtKB-KW"/>
</dbReference>
<evidence type="ECO:0000256" key="2">
    <source>
        <dbReference type="ARBA" id="ARBA00012387"/>
    </source>
</evidence>
<evidence type="ECO:0000313" key="10">
    <source>
        <dbReference type="EMBL" id="SFS71630.1"/>
    </source>
</evidence>
<evidence type="ECO:0000259" key="8">
    <source>
        <dbReference type="Pfam" id="PF00483"/>
    </source>
</evidence>
<organism evidence="10 11">
    <name type="scientific">Lutibacter maritimus</name>
    <dbReference type="NCBI Taxonomy" id="593133"/>
    <lineage>
        <taxon>Bacteria</taxon>
        <taxon>Pseudomonadati</taxon>
        <taxon>Bacteroidota</taxon>
        <taxon>Flavobacteriia</taxon>
        <taxon>Flavobacteriales</taxon>
        <taxon>Flavobacteriaceae</taxon>
        <taxon>Lutibacter</taxon>
    </lineage>
</organism>
<dbReference type="CDD" id="cd02509">
    <property type="entry name" value="GDP-M1P_Guanylyltransferase"/>
    <property type="match status" value="1"/>
</dbReference>
<dbReference type="Pfam" id="PF00483">
    <property type="entry name" value="NTP_transferase"/>
    <property type="match status" value="1"/>
</dbReference>
<comment type="catalytic activity">
    <reaction evidence="7">
        <text>alpha-D-mannose 1-phosphate + GTP + H(+) = GDP-alpha-D-mannose + diphosphate</text>
        <dbReference type="Rhea" id="RHEA:15229"/>
        <dbReference type="ChEBI" id="CHEBI:15378"/>
        <dbReference type="ChEBI" id="CHEBI:33019"/>
        <dbReference type="ChEBI" id="CHEBI:37565"/>
        <dbReference type="ChEBI" id="CHEBI:57527"/>
        <dbReference type="ChEBI" id="CHEBI:58409"/>
        <dbReference type="EC" id="2.7.7.13"/>
    </reaction>
</comment>
<keyword evidence="4 10" id="KW-0548">Nucleotidyltransferase</keyword>
<dbReference type="STRING" id="593133.SAMN04488006_2786"/>
<evidence type="ECO:0000259" key="9">
    <source>
        <dbReference type="Pfam" id="PF22640"/>
    </source>
</evidence>
<dbReference type="RefSeq" id="WP_090228422.1">
    <property type="nucleotide sequence ID" value="NZ_FOZP01000007.1"/>
</dbReference>
<evidence type="ECO:0000313" key="11">
    <source>
        <dbReference type="Proteomes" id="UP000199312"/>
    </source>
</evidence>
<dbReference type="EMBL" id="FOZP01000007">
    <property type="protein sequence ID" value="SFS71630.1"/>
    <property type="molecule type" value="Genomic_DNA"/>
</dbReference>
<evidence type="ECO:0000256" key="5">
    <source>
        <dbReference type="ARBA" id="ARBA00022741"/>
    </source>
</evidence>
<gene>
    <name evidence="10" type="ORF">SAMN04488006_2786</name>
</gene>
<reference evidence="11" key="1">
    <citation type="submission" date="2016-10" db="EMBL/GenBank/DDBJ databases">
        <authorList>
            <person name="Varghese N."/>
            <person name="Submissions S."/>
        </authorList>
    </citation>
    <scope>NUCLEOTIDE SEQUENCE [LARGE SCALE GENOMIC DNA]</scope>
    <source>
        <strain evidence="11">DSM 24450</strain>
    </source>
</reference>
<comment type="similarity">
    <text evidence="1">Belongs to the mannose-6-phosphate isomerase type 2 family.</text>
</comment>
<dbReference type="InterPro" id="IPR029044">
    <property type="entry name" value="Nucleotide-diphossugar_trans"/>
</dbReference>
<dbReference type="PANTHER" id="PTHR46390:SF1">
    <property type="entry name" value="MANNOSE-1-PHOSPHATE GUANYLYLTRANSFERASE"/>
    <property type="match status" value="1"/>
</dbReference>
<name>A0A1I6S407_9FLAO</name>
<dbReference type="SUPFAM" id="SSF53448">
    <property type="entry name" value="Nucleotide-diphospho-sugar transferases"/>
    <property type="match status" value="1"/>
</dbReference>
<evidence type="ECO:0000256" key="1">
    <source>
        <dbReference type="ARBA" id="ARBA00006115"/>
    </source>
</evidence>
<evidence type="ECO:0000256" key="4">
    <source>
        <dbReference type="ARBA" id="ARBA00022695"/>
    </source>
</evidence>
<dbReference type="Gene3D" id="3.90.550.10">
    <property type="entry name" value="Spore Coat Polysaccharide Biosynthesis Protein SpsA, Chain A"/>
    <property type="match status" value="1"/>
</dbReference>
<feature type="domain" description="MannoseP isomerase/GMP-like beta-helix" evidence="9">
    <location>
        <begin position="295"/>
        <end position="347"/>
    </location>
</feature>
<dbReference type="FunFam" id="3.90.550.10:FF:000046">
    <property type="entry name" value="Mannose-1-phosphate guanylyltransferase (GDP)"/>
    <property type="match status" value="1"/>
</dbReference>